<feature type="compositionally biased region" description="Low complexity" evidence="1">
    <location>
        <begin position="137"/>
        <end position="155"/>
    </location>
</feature>
<dbReference type="AlphaFoldDB" id="A0A919TH65"/>
<evidence type="ECO:0000313" key="2">
    <source>
        <dbReference type="EMBL" id="GIM95475.1"/>
    </source>
</evidence>
<accession>A0A919TH65</accession>
<name>A0A919TH65_9ACTN</name>
<feature type="region of interest" description="Disordered" evidence="1">
    <location>
        <begin position="89"/>
        <end position="205"/>
    </location>
</feature>
<reference evidence="2 3" key="1">
    <citation type="submission" date="2021-03" db="EMBL/GenBank/DDBJ databases">
        <title>Whole genome shotgun sequence of Actinoplanes toevensis NBRC 105298.</title>
        <authorList>
            <person name="Komaki H."/>
            <person name="Tamura T."/>
        </authorList>
    </citation>
    <scope>NUCLEOTIDE SEQUENCE [LARGE SCALE GENOMIC DNA]</scope>
    <source>
        <strain evidence="2 3">NBRC 105298</strain>
    </source>
</reference>
<feature type="compositionally biased region" description="Basic and acidic residues" evidence="1">
    <location>
        <begin position="188"/>
        <end position="205"/>
    </location>
</feature>
<dbReference type="EMBL" id="BOQN01000093">
    <property type="protein sequence ID" value="GIM95475.1"/>
    <property type="molecule type" value="Genomic_DNA"/>
</dbReference>
<protein>
    <submittedName>
        <fullName evidence="2">Uncharacterized protein</fullName>
    </submittedName>
</protein>
<evidence type="ECO:0000313" key="3">
    <source>
        <dbReference type="Proteomes" id="UP000677082"/>
    </source>
</evidence>
<gene>
    <name evidence="2" type="ORF">Ato02nite_072680</name>
</gene>
<feature type="compositionally biased region" description="Basic residues" evidence="1">
    <location>
        <begin position="156"/>
        <end position="174"/>
    </location>
</feature>
<organism evidence="2 3">
    <name type="scientific">Paractinoplanes toevensis</name>
    <dbReference type="NCBI Taxonomy" id="571911"/>
    <lineage>
        <taxon>Bacteria</taxon>
        <taxon>Bacillati</taxon>
        <taxon>Actinomycetota</taxon>
        <taxon>Actinomycetes</taxon>
        <taxon>Micromonosporales</taxon>
        <taxon>Micromonosporaceae</taxon>
        <taxon>Paractinoplanes</taxon>
    </lineage>
</organism>
<proteinExistence type="predicted"/>
<dbReference type="Proteomes" id="UP000677082">
    <property type="component" value="Unassembled WGS sequence"/>
</dbReference>
<evidence type="ECO:0000256" key="1">
    <source>
        <dbReference type="SAM" id="MobiDB-lite"/>
    </source>
</evidence>
<sequence length="205" mass="22666">MRYQQLQLFTRPVTAAMRDRTRARNYSPSNAEFWREHARRRRWALARRHALKQCRLHGCSRECGELGLHDEAEPVPPLLWLDEATLTQRPSPERDVPVQAGLASPGAQPPSLADQAALGHRPQAPACAEPARRADITARTVPTGPTVAVTSAASARRAHTIGRGQSRPRGRRGPRRADAVDRGPPTVADRRSPANDIDRPLPAHH</sequence>
<keyword evidence="3" id="KW-1185">Reference proteome</keyword>
<comment type="caution">
    <text evidence="2">The sequence shown here is derived from an EMBL/GenBank/DDBJ whole genome shotgun (WGS) entry which is preliminary data.</text>
</comment>